<dbReference type="EMBL" id="JANBVB010000356">
    <property type="protein sequence ID" value="KAJ2894895.1"/>
    <property type="molecule type" value="Genomic_DNA"/>
</dbReference>
<proteinExistence type="predicted"/>
<accession>A0ACC1M568</accession>
<evidence type="ECO:0000313" key="1">
    <source>
        <dbReference type="EMBL" id="KAJ2894895.1"/>
    </source>
</evidence>
<keyword evidence="2" id="KW-1185">Reference proteome</keyword>
<organism evidence="1 2">
    <name type="scientific">Coemansia aciculifera</name>
    <dbReference type="NCBI Taxonomy" id="417176"/>
    <lineage>
        <taxon>Eukaryota</taxon>
        <taxon>Fungi</taxon>
        <taxon>Fungi incertae sedis</taxon>
        <taxon>Zoopagomycota</taxon>
        <taxon>Kickxellomycotina</taxon>
        <taxon>Kickxellomycetes</taxon>
        <taxon>Kickxellales</taxon>
        <taxon>Kickxellaceae</taxon>
        <taxon>Coemansia</taxon>
    </lineage>
</organism>
<sequence>MRALLRLHGSLVRRSGEFTSVECRHKHTDIVESEQQLGEAARAEIEGKLATLKVDQLNDIMRSCGLAQGTGKAHKLSALSSFIWSSQRLALGRCRSQNRQVPLSLGNVHGEVVPEEVVSIDIGFRNLAFAHVARCGKVLDWRRVELLTEANFEPWTLAAVVEELVQRTLPVRPASTCTYLIEHQRFRSQGSAAVTDSVMVNNLIEALLHANLRHAGAHIVAINPMQVSAHWGLIEGRGSSSAELQQPNAVEPLGIERSKGRGKRSEAGRDEHVAELIARMDEVLHEQKQLTSTQRALIQAALGQDVRRKRATKVALSRDLDELAQRGSKSLGTLRESRRRQIKKERTISIVQSWILNSLAGRLDTHLLESPSSSSALPLGPDWHMSFPAAMAEMFSSEKKKDDLCDCITQGVAWYSWQQRVVDVLERYGSAQILATKL</sequence>
<evidence type="ECO:0000313" key="2">
    <source>
        <dbReference type="Proteomes" id="UP001139981"/>
    </source>
</evidence>
<name>A0ACC1M568_9FUNG</name>
<dbReference type="Proteomes" id="UP001139981">
    <property type="component" value="Unassembled WGS sequence"/>
</dbReference>
<protein>
    <submittedName>
        <fullName evidence="1">Uncharacterized protein</fullName>
    </submittedName>
</protein>
<reference evidence="1" key="1">
    <citation type="submission" date="2022-07" db="EMBL/GenBank/DDBJ databases">
        <title>Phylogenomic reconstructions and comparative analyses of Kickxellomycotina fungi.</title>
        <authorList>
            <person name="Reynolds N.K."/>
            <person name="Stajich J.E."/>
            <person name="Barry K."/>
            <person name="Grigoriev I.V."/>
            <person name="Crous P."/>
            <person name="Smith M.E."/>
        </authorList>
    </citation>
    <scope>NUCLEOTIDE SEQUENCE</scope>
    <source>
        <strain evidence="1">CBS 190363</strain>
    </source>
</reference>
<comment type="caution">
    <text evidence="1">The sequence shown here is derived from an EMBL/GenBank/DDBJ whole genome shotgun (WGS) entry which is preliminary data.</text>
</comment>
<gene>
    <name evidence="1" type="ORF">IWW38_002451</name>
</gene>